<keyword evidence="6 8" id="KW-0378">Hydrolase</keyword>
<evidence type="ECO:0000256" key="9">
    <source>
        <dbReference type="RuleBase" id="RU362042"/>
    </source>
</evidence>
<gene>
    <name evidence="11" type="primary">lepB</name>
    <name evidence="11" type="ORF">HDIA_2750</name>
</gene>
<dbReference type="InterPro" id="IPR000223">
    <property type="entry name" value="Pept_S26A_signal_pept_1"/>
</dbReference>
<organism evidence="11 12">
    <name type="scientific">Hartmannibacter diazotrophicus</name>
    <dbReference type="NCBI Taxonomy" id="1482074"/>
    <lineage>
        <taxon>Bacteria</taxon>
        <taxon>Pseudomonadati</taxon>
        <taxon>Pseudomonadota</taxon>
        <taxon>Alphaproteobacteria</taxon>
        <taxon>Hyphomicrobiales</taxon>
        <taxon>Pleomorphomonadaceae</taxon>
        <taxon>Hartmannibacter</taxon>
    </lineage>
</organism>
<keyword evidence="12" id="KW-1185">Reference proteome</keyword>
<dbReference type="GO" id="GO:0016020">
    <property type="term" value="C:membrane"/>
    <property type="evidence" value="ECO:0007669"/>
    <property type="project" value="UniProtKB-SubCell"/>
</dbReference>
<dbReference type="PANTHER" id="PTHR43390:SF1">
    <property type="entry name" value="CHLOROPLAST PROCESSING PEPTIDASE"/>
    <property type="match status" value="1"/>
</dbReference>
<dbReference type="PANTHER" id="PTHR43390">
    <property type="entry name" value="SIGNAL PEPTIDASE I"/>
    <property type="match status" value="1"/>
</dbReference>
<evidence type="ECO:0000256" key="7">
    <source>
        <dbReference type="PIRSR" id="PIRSR600223-1"/>
    </source>
</evidence>
<dbReference type="PROSITE" id="PS00760">
    <property type="entry name" value="SPASE_I_2"/>
    <property type="match status" value="1"/>
</dbReference>
<keyword evidence="8" id="KW-0472">Membrane</keyword>
<dbReference type="OrthoDB" id="9815782at2"/>
<dbReference type="SUPFAM" id="SSF51306">
    <property type="entry name" value="LexA/Signal peptidase"/>
    <property type="match status" value="1"/>
</dbReference>
<dbReference type="AlphaFoldDB" id="A0A2C9D979"/>
<dbReference type="Proteomes" id="UP000223606">
    <property type="component" value="Chromosome 1"/>
</dbReference>
<evidence type="ECO:0000256" key="8">
    <source>
        <dbReference type="RuleBase" id="RU003993"/>
    </source>
</evidence>
<dbReference type="KEGG" id="hdi:HDIA_2750"/>
<dbReference type="EC" id="3.4.21.89" evidence="3 8"/>
<proteinExistence type="inferred from homology"/>
<comment type="similarity">
    <text evidence="2 9">Belongs to the peptidase S26 family.</text>
</comment>
<evidence type="ECO:0000256" key="5">
    <source>
        <dbReference type="ARBA" id="ARBA00022670"/>
    </source>
</evidence>
<dbReference type="Pfam" id="PF10502">
    <property type="entry name" value="Peptidase_S26"/>
    <property type="match status" value="1"/>
</dbReference>
<dbReference type="GO" id="GO:0004252">
    <property type="term" value="F:serine-type endopeptidase activity"/>
    <property type="evidence" value="ECO:0007669"/>
    <property type="project" value="InterPro"/>
</dbReference>
<accession>A0A2C9D979</accession>
<keyword evidence="8" id="KW-1133">Transmembrane helix</keyword>
<dbReference type="Gene3D" id="2.10.109.10">
    <property type="entry name" value="Umud Fragment, subunit A"/>
    <property type="match status" value="1"/>
</dbReference>
<dbReference type="EMBL" id="LT960614">
    <property type="protein sequence ID" value="SON56291.1"/>
    <property type="molecule type" value="Genomic_DNA"/>
</dbReference>
<keyword evidence="5 8" id="KW-0645">Protease</keyword>
<dbReference type="CDD" id="cd06530">
    <property type="entry name" value="S26_SPase_I"/>
    <property type="match status" value="1"/>
</dbReference>
<evidence type="ECO:0000256" key="3">
    <source>
        <dbReference type="ARBA" id="ARBA00013208"/>
    </source>
</evidence>
<feature type="active site" evidence="7">
    <location>
        <position position="106"/>
    </location>
</feature>
<comment type="subcellular location">
    <subcellularLocation>
        <location evidence="9">Membrane</location>
        <topology evidence="9">Single-pass type II membrane protein</topology>
    </subcellularLocation>
</comment>
<dbReference type="NCBIfam" id="TIGR02227">
    <property type="entry name" value="sigpep_I_bact"/>
    <property type="match status" value="1"/>
</dbReference>
<evidence type="ECO:0000259" key="10">
    <source>
        <dbReference type="Pfam" id="PF10502"/>
    </source>
</evidence>
<dbReference type="PROSITE" id="PS00761">
    <property type="entry name" value="SPASE_I_3"/>
    <property type="match status" value="1"/>
</dbReference>
<feature type="transmembrane region" description="Helical" evidence="8">
    <location>
        <begin position="20"/>
        <end position="39"/>
    </location>
</feature>
<dbReference type="InterPro" id="IPR019758">
    <property type="entry name" value="Pept_S26A_signal_pept_1_CS"/>
</dbReference>
<evidence type="ECO:0000313" key="11">
    <source>
        <dbReference type="EMBL" id="SON56291.1"/>
    </source>
</evidence>
<dbReference type="InterPro" id="IPR019533">
    <property type="entry name" value="Peptidase_S26"/>
</dbReference>
<evidence type="ECO:0000256" key="2">
    <source>
        <dbReference type="ARBA" id="ARBA00009370"/>
    </source>
</evidence>
<dbReference type="PROSITE" id="PS00501">
    <property type="entry name" value="SPASE_I_1"/>
    <property type="match status" value="1"/>
</dbReference>
<dbReference type="PRINTS" id="PR00727">
    <property type="entry name" value="LEADERPTASE"/>
</dbReference>
<protein>
    <recommendedName>
        <fullName evidence="4 8">Signal peptidase I</fullName>
        <ecNumber evidence="3 8">3.4.21.89</ecNumber>
    </recommendedName>
</protein>
<reference evidence="12" key="1">
    <citation type="submission" date="2017-09" db="EMBL/GenBank/DDBJ databases">
        <title>Genome sequence of Nannocystis excedens DSM 71.</title>
        <authorList>
            <person name="Blom J."/>
        </authorList>
    </citation>
    <scope>NUCLEOTIDE SEQUENCE [LARGE SCALE GENOMIC DNA]</scope>
    <source>
        <strain evidence="12">type strain: E19</strain>
    </source>
</reference>
<comment type="catalytic activity">
    <reaction evidence="1 8">
        <text>Cleavage of hydrophobic, N-terminal signal or leader sequences from secreted and periplasmic proteins.</text>
        <dbReference type="EC" id="3.4.21.89"/>
    </reaction>
</comment>
<dbReference type="GO" id="GO:0006465">
    <property type="term" value="P:signal peptide processing"/>
    <property type="evidence" value="ECO:0007669"/>
    <property type="project" value="InterPro"/>
</dbReference>
<evidence type="ECO:0000256" key="6">
    <source>
        <dbReference type="ARBA" id="ARBA00022801"/>
    </source>
</evidence>
<sequence length="252" mass="28320">MSVSSDDATSKDGFGETIKIIIQALLLALVVRTFVFQPFSIPSGSMMPTLLIGDYLFVSKYSYGFSRYSFPFGIVPMEGRVWATAPHRGDIVVFKLPANPSIDYIKRVVGLPGDHIQVKDGVLYINNTAVPRERVDDFKETTPFGQTISVPAYRETMPNGVSYITLDADPNSMGDNTREFVVPDGHYFMMGDNRDNSADSRIDGSGVGYVPFENLVGKAQVIFFSIDEQSRPWEVWRWPEDLRLDRLFTLLH</sequence>
<dbReference type="RefSeq" id="WP_099558900.1">
    <property type="nucleotide sequence ID" value="NZ_LT960614.1"/>
</dbReference>
<evidence type="ECO:0000313" key="12">
    <source>
        <dbReference type="Proteomes" id="UP000223606"/>
    </source>
</evidence>
<dbReference type="InterPro" id="IPR019757">
    <property type="entry name" value="Pept_S26A_signal_pept_1_Lys-AS"/>
</dbReference>
<feature type="active site" evidence="7">
    <location>
        <position position="45"/>
    </location>
</feature>
<name>A0A2C9D979_9HYPH</name>
<feature type="domain" description="Peptidase S26" evidence="10">
    <location>
        <begin position="16"/>
        <end position="224"/>
    </location>
</feature>
<keyword evidence="8" id="KW-0812">Transmembrane</keyword>
<dbReference type="GO" id="GO:0009003">
    <property type="term" value="F:signal peptidase activity"/>
    <property type="evidence" value="ECO:0007669"/>
    <property type="project" value="UniProtKB-EC"/>
</dbReference>
<dbReference type="InterPro" id="IPR019756">
    <property type="entry name" value="Pept_S26A_signal_pept_1_Ser-AS"/>
</dbReference>
<evidence type="ECO:0000256" key="4">
    <source>
        <dbReference type="ARBA" id="ARBA00019232"/>
    </source>
</evidence>
<evidence type="ECO:0000256" key="1">
    <source>
        <dbReference type="ARBA" id="ARBA00000677"/>
    </source>
</evidence>
<dbReference type="InterPro" id="IPR036286">
    <property type="entry name" value="LexA/Signal_pep-like_sf"/>
</dbReference>